<comment type="similarity">
    <text evidence="1">Belongs to the protein kinase superfamily. ADCK protein kinase family.</text>
</comment>
<dbReference type="PANTHER" id="PTHR43173">
    <property type="entry name" value="ABC1 FAMILY PROTEIN"/>
    <property type="match status" value="1"/>
</dbReference>
<dbReference type="GO" id="GO:0007005">
    <property type="term" value="P:mitochondrion organization"/>
    <property type="evidence" value="ECO:0007669"/>
    <property type="project" value="TreeGrafter"/>
</dbReference>
<feature type="region of interest" description="Disordered" evidence="2">
    <location>
        <begin position="71"/>
        <end position="200"/>
    </location>
</feature>
<dbReference type="CDD" id="cd13969">
    <property type="entry name" value="ADCK1-like"/>
    <property type="match status" value="1"/>
</dbReference>
<keyword evidence="3" id="KW-1133">Transmembrane helix</keyword>
<keyword evidence="3" id="KW-0812">Transmembrane</keyword>
<evidence type="ECO:0000256" key="2">
    <source>
        <dbReference type="SAM" id="MobiDB-lite"/>
    </source>
</evidence>
<gene>
    <name evidence="5" type="ORF">K437DRAFT_150948</name>
</gene>
<dbReference type="InterPro" id="IPR051130">
    <property type="entry name" value="Mito_struct-func_regulator"/>
</dbReference>
<dbReference type="InterPro" id="IPR045307">
    <property type="entry name" value="ADCK1_dom"/>
</dbReference>
<dbReference type="GO" id="GO:0005743">
    <property type="term" value="C:mitochondrial inner membrane"/>
    <property type="evidence" value="ECO:0007669"/>
    <property type="project" value="TreeGrafter"/>
</dbReference>
<dbReference type="Pfam" id="PF03109">
    <property type="entry name" value="ABC1"/>
    <property type="match status" value="1"/>
</dbReference>
<dbReference type="GO" id="GO:0055088">
    <property type="term" value="P:lipid homeostasis"/>
    <property type="evidence" value="ECO:0007669"/>
    <property type="project" value="TreeGrafter"/>
</dbReference>
<feature type="region of interest" description="Disordered" evidence="2">
    <location>
        <begin position="22"/>
        <end position="46"/>
    </location>
</feature>
<dbReference type="AlphaFoldDB" id="A0A066WQK0"/>
<comment type="caution">
    <text evidence="5">The sequence shown here is derived from an EMBL/GenBank/DDBJ whole genome shotgun (WGS) entry which is preliminary data.</text>
</comment>
<organism evidence="5 6">
    <name type="scientific">Tilletiaria anomala (strain ATCC 24038 / CBS 436.72 / UBC 951)</name>
    <dbReference type="NCBI Taxonomy" id="1037660"/>
    <lineage>
        <taxon>Eukaryota</taxon>
        <taxon>Fungi</taxon>
        <taxon>Dikarya</taxon>
        <taxon>Basidiomycota</taxon>
        <taxon>Ustilaginomycotina</taxon>
        <taxon>Exobasidiomycetes</taxon>
        <taxon>Georgefischeriales</taxon>
        <taxon>Tilletiariaceae</taxon>
        <taxon>Tilletiaria</taxon>
    </lineage>
</organism>
<dbReference type="Proteomes" id="UP000027361">
    <property type="component" value="Unassembled WGS sequence"/>
</dbReference>
<protein>
    <submittedName>
        <fullName evidence="5">ABC1-domain-containing protein</fullName>
    </submittedName>
</protein>
<evidence type="ECO:0000313" key="6">
    <source>
        <dbReference type="Proteomes" id="UP000027361"/>
    </source>
</evidence>
<dbReference type="OrthoDB" id="427480at2759"/>
<dbReference type="FunCoup" id="A0A066WQK0">
    <property type="interactions" value="151"/>
</dbReference>
<dbReference type="SUPFAM" id="SSF56112">
    <property type="entry name" value="Protein kinase-like (PK-like)"/>
    <property type="match status" value="1"/>
</dbReference>
<evidence type="ECO:0000256" key="3">
    <source>
        <dbReference type="SAM" id="Phobius"/>
    </source>
</evidence>
<dbReference type="RefSeq" id="XP_013245734.1">
    <property type="nucleotide sequence ID" value="XM_013390280.1"/>
</dbReference>
<feature type="compositionally biased region" description="Polar residues" evidence="2">
    <location>
        <begin position="74"/>
        <end position="92"/>
    </location>
</feature>
<dbReference type="InterPro" id="IPR011009">
    <property type="entry name" value="Kinase-like_dom_sf"/>
</dbReference>
<accession>A0A066WQK0</accession>
<keyword evidence="6" id="KW-1185">Reference proteome</keyword>
<dbReference type="EMBL" id="JMSN01000006">
    <property type="protein sequence ID" value="KDN52895.1"/>
    <property type="molecule type" value="Genomic_DNA"/>
</dbReference>
<feature type="compositionally biased region" description="Basic and acidic residues" evidence="2">
    <location>
        <begin position="169"/>
        <end position="184"/>
    </location>
</feature>
<dbReference type="GeneID" id="25261635"/>
<evidence type="ECO:0000256" key="1">
    <source>
        <dbReference type="ARBA" id="ARBA00009670"/>
    </source>
</evidence>
<dbReference type="PANTHER" id="PTHR43173:SF19">
    <property type="entry name" value="AARF DOMAIN-CONTAINING PROTEIN KINASE 1"/>
    <property type="match status" value="1"/>
</dbReference>
<dbReference type="HOGENOM" id="CLU_006533_2_5_1"/>
<dbReference type="InParanoid" id="A0A066WQK0"/>
<reference evidence="5 6" key="1">
    <citation type="submission" date="2014-05" db="EMBL/GenBank/DDBJ databases">
        <title>Draft genome sequence of a rare smut relative, Tilletiaria anomala UBC 951.</title>
        <authorList>
            <consortium name="DOE Joint Genome Institute"/>
            <person name="Toome M."/>
            <person name="Kuo A."/>
            <person name="Henrissat B."/>
            <person name="Lipzen A."/>
            <person name="Tritt A."/>
            <person name="Yoshinaga Y."/>
            <person name="Zane M."/>
            <person name="Barry K."/>
            <person name="Grigoriev I.V."/>
            <person name="Spatafora J.W."/>
            <person name="Aimea M.C."/>
        </authorList>
    </citation>
    <scope>NUCLEOTIDE SEQUENCE [LARGE SCALE GENOMIC DNA]</scope>
    <source>
        <strain evidence="5 6">UBC 951</strain>
    </source>
</reference>
<evidence type="ECO:0000313" key="5">
    <source>
        <dbReference type="EMBL" id="KDN52895.1"/>
    </source>
</evidence>
<sequence>MLLVAGPSRAAWRSASVLRCQHQSVPAGRRNNSSSDSSFRHKGRSMARVSVELDTSRMSLPMAAYIAQLMRAPSRTSRATDRSVSCSGQVRSYATVAPPSGTSCRKRSKSPPAPLEKSAWEERTISGSASASLATRYASKDDPSLSQSSSRTLKPDDGCCEEGVPVPNERGERAASDRKLRDEAAATDPRPFYKKYPPPSKAPEPIIFDQPAIPNPGKTAEAHQRFKKGILVAGGAAAVLLLLGVGFYAMGAFEHLHLEATSGLLENSQDVNVVALRTQRRIAEHAVACGNELVLDNGAVHGLSLSRQEREAQIRAEQKQAARGSYALLTLQRSSTIAKAVLLCLWDYRKTLNKKCATKQEEVEGLRQCHLRSAKRILLALQKNGGVYVKLGQHASSILLLPIEWTETLKPLQDQNKPTPLPELEAMFREETGMSFDEAFSEIDANPIGVASLAQVHRARDRKTGVPLAVKMMHPDVERFCEVDIRTVNNLTALVKRVFPQFEFSWLAEEMDANLPLEMDFRHEAENSRRAAEDFSRYRKTAVYLPKIPWAYKRVVAMEFIDGRRPDDLQYLAEHKIDRNRVSQELSRCFNQMLYMHGFFHADPHGGNVLIRPAPKGSRSPYNFEVVLLDHGLYFDIDRELRINYARFWLSLLSSSTPKVQAERRKYAKLVADIDDDLYPILESAVTGRSGLAGSDPNNPNGVKGRHRASSLLDIDGGAEMTEEEQEHIRKTVLEKEGLFTSVLELLRRVPRRMLMVLKLNDLTRSLDASLHTTHGPVRPFLIAARYCALSIWEDDKDRLRQEREKHGWSFSWFCKYLSCWYNYTYFYRGFGLLEAISDITSLTRKETLYTKPLLTGVSHNASKAASCVEAQEATKEKQDRDRV</sequence>
<feature type="domain" description="ABC1 atypical kinase-like" evidence="4">
    <location>
        <begin position="412"/>
        <end position="660"/>
    </location>
</feature>
<evidence type="ECO:0000259" key="4">
    <source>
        <dbReference type="Pfam" id="PF03109"/>
    </source>
</evidence>
<dbReference type="InterPro" id="IPR004147">
    <property type="entry name" value="ABC1_dom"/>
</dbReference>
<keyword evidence="3" id="KW-0472">Membrane</keyword>
<feature type="transmembrane region" description="Helical" evidence="3">
    <location>
        <begin position="230"/>
        <end position="250"/>
    </location>
</feature>
<name>A0A066WQK0_TILAU</name>
<proteinExistence type="inferred from homology"/>
<dbReference type="STRING" id="1037660.A0A066WQK0"/>